<organism evidence="2 3">
    <name type="scientific">Phytohabitans flavus</name>
    <dbReference type="NCBI Taxonomy" id="1076124"/>
    <lineage>
        <taxon>Bacteria</taxon>
        <taxon>Bacillati</taxon>
        <taxon>Actinomycetota</taxon>
        <taxon>Actinomycetes</taxon>
        <taxon>Micromonosporales</taxon>
        <taxon>Micromonosporaceae</taxon>
    </lineage>
</organism>
<sequence>MLVILVSTNTWNPFPGIWSWVSASQPLSSPNVAWQQRLGSGPQSVTIAGNAVVVEHRTSVEVRGISSGAQLWEKDFDWAAVAGEGLDSVVVVGELLRKGYEVLDPSPGSRGAPTTGRWRSGRTATRC</sequence>
<evidence type="ECO:0000313" key="3">
    <source>
        <dbReference type="Proteomes" id="UP000502508"/>
    </source>
</evidence>
<reference evidence="2 3" key="2">
    <citation type="submission" date="2020-03" db="EMBL/GenBank/DDBJ databases">
        <authorList>
            <person name="Ichikawa N."/>
            <person name="Kimura A."/>
            <person name="Kitahashi Y."/>
            <person name="Uohara A."/>
        </authorList>
    </citation>
    <scope>NUCLEOTIDE SEQUENCE [LARGE SCALE GENOMIC DNA]</scope>
    <source>
        <strain evidence="2 3">NBRC 107702</strain>
    </source>
</reference>
<accession>A0A6F8Y2J7</accession>
<keyword evidence="3" id="KW-1185">Reference proteome</keyword>
<reference evidence="2 3" key="1">
    <citation type="submission" date="2020-03" db="EMBL/GenBank/DDBJ databases">
        <title>Whole genome shotgun sequence of Phytohabitans flavus NBRC 107702.</title>
        <authorList>
            <person name="Komaki H."/>
            <person name="Tamura T."/>
        </authorList>
    </citation>
    <scope>NUCLEOTIDE SEQUENCE [LARGE SCALE GENOMIC DNA]</scope>
    <source>
        <strain evidence="2 3">NBRC 107702</strain>
    </source>
</reference>
<dbReference type="KEGG" id="pfla:Pflav_067000"/>
<feature type="region of interest" description="Disordered" evidence="1">
    <location>
        <begin position="106"/>
        <end position="127"/>
    </location>
</feature>
<evidence type="ECO:0000256" key="1">
    <source>
        <dbReference type="SAM" id="MobiDB-lite"/>
    </source>
</evidence>
<dbReference type="EMBL" id="AP022870">
    <property type="protein sequence ID" value="BCB80290.1"/>
    <property type="molecule type" value="Genomic_DNA"/>
</dbReference>
<gene>
    <name evidence="2" type="ORF">Pflav_067000</name>
</gene>
<name>A0A6F8Y2J7_9ACTN</name>
<proteinExistence type="predicted"/>
<evidence type="ECO:0000313" key="2">
    <source>
        <dbReference type="EMBL" id="BCB80290.1"/>
    </source>
</evidence>
<dbReference type="AlphaFoldDB" id="A0A6F8Y2J7"/>
<protein>
    <submittedName>
        <fullName evidence="2">Uncharacterized protein</fullName>
    </submittedName>
</protein>
<dbReference type="Proteomes" id="UP000502508">
    <property type="component" value="Chromosome"/>
</dbReference>